<proteinExistence type="predicted"/>
<dbReference type="InterPro" id="IPR001611">
    <property type="entry name" value="Leu-rich_rpt"/>
</dbReference>
<dbReference type="SMART" id="SM00368">
    <property type="entry name" value="LRR_RI"/>
    <property type="match status" value="7"/>
</dbReference>
<dbReference type="InterPro" id="IPR052394">
    <property type="entry name" value="LRR-containing"/>
</dbReference>
<gene>
    <name evidence="1" type="ORF">C2G38_2196488</name>
</gene>
<dbReference type="SUPFAM" id="SSF52047">
    <property type="entry name" value="RNI-like"/>
    <property type="match status" value="1"/>
</dbReference>
<dbReference type="AlphaFoldDB" id="A0A397UVV8"/>
<reference evidence="1" key="1">
    <citation type="submission" date="2018-06" db="EMBL/GenBank/DDBJ databases">
        <title>Comparative genomics reveals the genomic features of Rhizophagus irregularis, R. cerebriforme, R. diaphanum and Gigaspora rosea, and their symbiotic lifestyle signature.</title>
        <authorList>
            <person name="Morin E."/>
            <person name="San Clemente H."/>
            <person name="Chen E.C.H."/>
            <person name="De La Providencia I."/>
            <person name="Hainaut M."/>
            <person name="Kuo A."/>
            <person name="Kohler A."/>
            <person name="Murat C."/>
            <person name="Tang N."/>
            <person name="Roy S."/>
            <person name="Loubradou J."/>
            <person name="Henrissat B."/>
            <person name="Grigoriev I.V."/>
            <person name="Corradi N."/>
            <person name="Roux C."/>
            <person name="Martin F.M."/>
        </authorList>
    </citation>
    <scope>NUCLEOTIDE SEQUENCE [LARGE SCALE GENOMIC DNA]</scope>
    <source>
        <strain evidence="1">DAOM 194757</strain>
    </source>
</reference>
<comment type="caution">
    <text evidence="1">The sequence shown here is derived from an EMBL/GenBank/DDBJ whole genome shotgun (WGS) entry which is preliminary data.</text>
</comment>
<dbReference type="Pfam" id="PF13516">
    <property type="entry name" value="LRR_6"/>
    <property type="match status" value="9"/>
</dbReference>
<protein>
    <recommendedName>
        <fullName evidence="3">NACHT domain-containing protein</fullName>
    </recommendedName>
</protein>
<evidence type="ECO:0000313" key="2">
    <source>
        <dbReference type="Proteomes" id="UP000266673"/>
    </source>
</evidence>
<keyword evidence="2" id="KW-1185">Reference proteome</keyword>
<sequence length="891" mass="100559">MTRTLNKSQNLEQRKHLLNARLNKEFIAEITMKLANDQNSEQTIGKNQELELANTLLVNMHNSKESQLLNNRRQVLQIVLNLENNNLELVNKFLAGIYNSEKLQLINIFMSTIYDSEGLPKQYIESTFCHNSMDSVHILKENRMLSKQISNLQVKIKSLNGKLGKQQQIRKLPISNIRLAARKPLPATKNQLKATIRNRLIEKGTEYIIEWLLDEEPDKWFSVSTLDLNANAPKVSLLELQNLNQCTGIPISLNLVLDIILILKLAKLDKAFGKLKVSTGFSNQKHPYNLTYLVWQLHDSYGSSDKDNPMNMKTSYISEMYSQLLGINFPKFQKPLCQRWLYTLQSAQQLVHRRSSLELFVQWVLKKLTIQKNIPKTYIAKWQLLQDWLEDLILNLQVECLVKFEIWESIDDLSNEEFDNFVNGLVAGIDSALESFENWMEIDIKEQCVYYDFGLYEALQNSLFYSEFEKFASSPQAKLRLTTGNMRNERKKRKLGKENAVITTNYGEKEADKLFNELFYYEFQRSQSVTSTALTSLKFYNFTESTEDLCNSVADALSKILYVKNTLISLDLEANDFGIIEGIAIAGALQINNTLTSLYLSENDLNDEGGKALAEALDSNIVLTTLDLSNNNITTEGGKAFADTLCKNTTLVLLVFDYNSIDSRGGKALAKALYNNTALTSLSIRLTNIFDKGGKAFAKALYLTYPFGMSLANALYENKALTSLDLQHNHIGSEGLKGLANELCKNTTLTFLNIAHNDIGFEGEKKALGKTLYLSENSIGSKGGKALAKAFYKNTTLNHLDISYNDLGPKGGLALGKALDGNTTLISLDFDANNIGTKGGKNVTQIKIRRSPGYIVKICSYSASASMPKFNIFDVKYCYNRVIFTRLLEPS</sequence>
<dbReference type="PANTHER" id="PTHR24114">
    <property type="entry name" value="LEUCINE RICH REPEAT FAMILY PROTEIN"/>
    <property type="match status" value="1"/>
</dbReference>
<dbReference type="InterPro" id="IPR032675">
    <property type="entry name" value="LRR_dom_sf"/>
</dbReference>
<organism evidence="1 2">
    <name type="scientific">Gigaspora rosea</name>
    <dbReference type="NCBI Taxonomy" id="44941"/>
    <lineage>
        <taxon>Eukaryota</taxon>
        <taxon>Fungi</taxon>
        <taxon>Fungi incertae sedis</taxon>
        <taxon>Mucoromycota</taxon>
        <taxon>Glomeromycotina</taxon>
        <taxon>Glomeromycetes</taxon>
        <taxon>Diversisporales</taxon>
        <taxon>Gigasporaceae</taxon>
        <taxon>Gigaspora</taxon>
    </lineage>
</organism>
<dbReference type="PANTHER" id="PTHR24114:SF2">
    <property type="entry name" value="F-BOX DOMAIN-CONTAINING PROTEIN-RELATED"/>
    <property type="match status" value="1"/>
</dbReference>
<evidence type="ECO:0000313" key="1">
    <source>
        <dbReference type="EMBL" id="RIB13932.1"/>
    </source>
</evidence>
<evidence type="ECO:0008006" key="3">
    <source>
        <dbReference type="Google" id="ProtNLM"/>
    </source>
</evidence>
<dbReference type="EMBL" id="QKWP01000878">
    <property type="protein sequence ID" value="RIB13932.1"/>
    <property type="molecule type" value="Genomic_DNA"/>
</dbReference>
<accession>A0A397UVV8</accession>
<dbReference type="Gene3D" id="3.80.10.10">
    <property type="entry name" value="Ribonuclease Inhibitor"/>
    <property type="match status" value="4"/>
</dbReference>
<dbReference type="OrthoDB" id="10669819at2759"/>
<name>A0A397UVV8_9GLOM</name>
<dbReference type="Proteomes" id="UP000266673">
    <property type="component" value="Unassembled WGS sequence"/>
</dbReference>